<dbReference type="Proteomes" id="UP000243406">
    <property type="component" value="Unassembled WGS sequence"/>
</dbReference>
<dbReference type="OrthoDB" id="9812438at2"/>
<dbReference type="AlphaFoldDB" id="A0A1T5A9U0"/>
<protein>
    <submittedName>
        <fullName evidence="10">H+/Cl-antiporter ClcA</fullName>
    </submittedName>
</protein>
<dbReference type="InterPro" id="IPR036721">
    <property type="entry name" value="RCK_C_sf"/>
</dbReference>
<accession>A0A1T5A9U0</accession>
<sequence>MLKNNYTILVSHNNEKMFILFKSIVVGLAAGGVSVLYRITLTNAETISNFTYTFLNQNFMFLPITFLFLIGMGYFVGYLVDKNKMISGSGIPQLEGILKGYFKSRKSWMHTLISKFVGGAIAIVAGLSLGREGPSIQLGACIAEGVGNKIGKGRLEKRILMASGASAGLAAAFNAPMAGVIFALEEIFKYFSPIILLSTISAAVTADFISKKVFGMNPVFNFPVSQTVPLNGYLMLIFLGIVLGISGAIYNYTLFKTQKFYKKLTFLNIRTKIIIPFILAGFLGLVFPLATGGGHKIIEYLNLKNGISFLVLILIVKFIFSMLSFASGAPGGIFFPLLILGATIGSIFGHVMIGNGIFDESLFNNFIILAMAGYFTAIVRAPITGIVLIMEMTGSFNHLLSLTVVSITAYIVAELLNSPPVYDKLLDNLIVQEHPEDEKEHINKILVEIIVQHDSVFENSLVKDLHWPGKSLLVAIKRGEVELIPKGDTKIMVGDYLVVLTDINCESKIREKLEKLNLRP</sequence>
<keyword evidence="3 8" id="KW-0812">Transmembrane</keyword>
<dbReference type="InterPro" id="IPR014743">
    <property type="entry name" value="Cl-channel_core"/>
</dbReference>
<evidence type="ECO:0000313" key="10">
    <source>
        <dbReference type="EMBL" id="SKB31781.1"/>
    </source>
</evidence>
<dbReference type="GO" id="GO:0006813">
    <property type="term" value="P:potassium ion transport"/>
    <property type="evidence" value="ECO:0007669"/>
    <property type="project" value="InterPro"/>
</dbReference>
<dbReference type="EMBL" id="FUYN01000001">
    <property type="protein sequence ID" value="SKB31781.1"/>
    <property type="molecule type" value="Genomic_DNA"/>
</dbReference>
<evidence type="ECO:0000256" key="5">
    <source>
        <dbReference type="ARBA" id="ARBA00023065"/>
    </source>
</evidence>
<reference evidence="11" key="1">
    <citation type="submission" date="2017-02" db="EMBL/GenBank/DDBJ databases">
        <authorList>
            <person name="Varghese N."/>
            <person name="Submissions S."/>
        </authorList>
    </citation>
    <scope>NUCLEOTIDE SEQUENCE [LARGE SCALE GENOMIC DNA]</scope>
    <source>
        <strain evidence="11">ATCC 35199</strain>
    </source>
</reference>
<dbReference type="GO" id="GO:0005247">
    <property type="term" value="F:voltage-gated chloride channel activity"/>
    <property type="evidence" value="ECO:0007669"/>
    <property type="project" value="TreeGrafter"/>
</dbReference>
<organism evidence="10 11">
    <name type="scientific">Acetoanaerobium noterae</name>
    <dbReference type="NCBI Taxonomy" id="745369"/>
    <lineage>
        <taxon>Bacteria</taxon>
        <taxon>Bacillati</taxon>
        <taxon>Bacillota</taxon>
        <taxon>Clostridia</taxon>
        <taxon>Peptostreptococcales</taxon>
        <taxon>Filifactoraceae</taxon>
        <taxon>Acetoanaerobium</taxon>
    </lineage>
</organism>
<keyword evidence="4 8" id="KW-1133">Transmembrane helix</keyword>
<feature type="transmembrane region" description="Helical" evidence="8">
    <location>
        <begin position="190"/>
        <end position="209"/>
    </location>
</feature>
<evidence type="ECO:0000256" key="7">
    <source>
        <dbReference type="ARBA" id="ARBA00023214"/>
    </source>
</evidence>
<dbReference type="PANTHER" id="PTHR45711:SF6">
    <property type="entry name" value="CHLORIDE CHANNEL PROTEIN"/>
    <property type="match status" value="1"/>
</dbReference>
<evidence type="ECO:0000256" key="1">
    <source>
        <dbReference type="ARBA" id="ARBA00004141"/>
    </source>
</evidence>
<dbReference type="InterPro" id="IPR006037">
    <property type="entry name" value="RCK_C"/>
</dbReference>
<feature type="transmembrane region" description="Helical" evidence="8">
    <location>
        <begin position="306"/>
        <end position="327"/>
    </location>
</feature>
<dbReference type="PANTHER" id="PTHR45711">
    <property type="entry name" value="CHLORIDE CHANNEL PROTEIN"/>
    <property type="match status" value="1"/>
</dbReference>
<dbReference type="Gene3D" id="1.10.3080.10">
    <property type="entry name" value="Clc chloride channel"/>
    <property type="match status" value="1"/>
</dbReference>
<keyword evidence="7" id="KW-0868">Chloride</keyword>
<dbReference type="Pfam" id="PF02080">
    <property type="entry name" value="TrkA_C"/>
    <property type="match status" value="1"/>
</dbReference>
<comment type="subcellular location">
    <subcellularLocation>
        <location evidence="1">Membrane</location>
        <topology evidence="1">Multi-pass membrane protein</topology>
    </subcellularLocation>
</comment>
<dbReference type="GO" id="GO:0005886">
    <property type="term" value="C:plasma membrane"/>
    <property type="evidence" value="ECO:0007669"/>
    <property type="project" value="TreeGrafter"/>
</dbReference>
<evidence type="ECO:0000256" key="3">
    <source>
        <dbReference type="ARBA" id="ARBA00022692"/>
    </source>
</evidence>
<feature type="transmembrane region" description="Helical" evidence="8">
    <location>
        <begin position="273"/>
        <end position="294"/>
    </location>
</feature>
<dbReference type="PROSITE" id="PS51202">
    <property type="entry name" value="RCK_C"/>
    <property type="match status" value="1"/>
</dbReference>
<evidence type="ECO:0000313" key="11">
    <source>
        <dbReference type="Proteomes" id="UP000243406"/>
    </source>
</evidence>
<name>A0A1T5A9U0_9FIRM</name>
<feature type="transmembrane region" description="Helical" evidence="8">
    <location>
        <begin position="366"/>
        <end position="390"/>
    </location>
</feature>
<feature type="transmembrane region" description="Helical" evidence="8">
    <location>
        <begin position="59"/>
        <end position="80"/>
    </location>
</feature>
<feature type="transmembrane region" description="Helical" evidence="8">
    <location>
        <begin position="333"/>
        <end position="354"/>
    </location>
</feature>
<dbReference type="Gene3D" id="3.30.70.1450">
    <property type="entry name" value="Regulator of K+ conductance, C-terminal domain"/>
    <property type="match status" value="1"/>
</dbReference>
<dbReference type="GO" id="GO:0008324">
    <property type="term" value="F:monoatomic cation transmembrane transporter activity"/>
    <property type="evidence" value="ECO:0007669"/>
    <property type="project" value="InterPro"/>
</dbReference>
<dbReference type="PRINTS" id="PR00762">
    <property type="entry name" value="CLCHANNEL"/>
</dbReference>
<keyword evidence="5" id="KW-0406">Ion transport</keyword>
<evidence type="ECO:0000256" key="4">
    <source>
        <dbReference type="ARBA" id="ARBA00022989"/>
    </source>
</evidence>
<feature type="transmembrane region" description="Helical" evidence="8">
    <location>
        <begin position="230"/>
        <end position="253"/>
    </location>
</feature>
<evidence type="ECO:0000256" key="8">
    <source>
        <dbReference type="SAM" id="Phobius"/>
    </source>
</evidence>
<evidence type="ECO:0000259" key="9">
    <source>
        <dbReference type="PROSITE" id="PS51202"/>
    </source>
</evidence>
<feature type="transmembrane region" description="Helical" evidence="8">
    <location>
        <begin position="159"/>
        <end position="184"/>
    </location>
</feature>
<keyword evidence="6 8" id="KW-0472">Membrane</keyword>
<feature type="domain" description="RCK C-terminal" evidence="9">
    <location>
        <begin position="434"/>
        <end position="519"/>
    </location>
</feature>
<gene>
    <name evidence="10" type="ORF">SAMN02745120_0912</name>
</gene>
<proteinExistence type="predicted"/>
<dbReference type="SUPFAM" id="SSF116726">
    <property type="entry name" value="TrkA C-terminal domain-like"/>
    <property type="match status" value="1"/>
</dbReference>
<dbReference type="Pfam" id="PF00654">
    <property type="entry name" value="Voltage_CLC"/>
    <property type="match status" value="1"/>
</dbReference>
<keyword evidence="2" id="KW-0813">Transport</keyword>
<feature type="transmembrane region" description="Helical" evidence="8">
    <location>
        <begin position="396"/>
        <end position="416"/>
    </location>
</feature>
<evidence type="ECO:0000256" key="2">
    <source>
        <dbReference type="ARBA" id="ARBA00022448"/>
    </source>
</evidence>
<feature type="transmembrane region" description="Helical" evidence="8">
    <location>
        <begin position="20"/>
        <end position="39"/>
    </location>
</feature>
<dbReference type="RefSeq" id="WP_143215748.1">
    <property type="nucleotide sequence ID" value="NZ_JBDHVP010000033.1"/>
</dbReference>
<keyword evidence="11" id="KW-1185">Reference proteome</keyword>
<evidence type="ECO:0000256" key="6">
    <source>
        <dbReference type="ARBA" id="ARBA00023136"/>
    </source>
</evidence>
<dbReference type="InterPro" id="IPR001807">
    <property type="entry name" value="ClC"/>
</dbReference>
<dbReference type="SUPFAM" id="SSF81340">
    <property type="entry name" value="Clc chloride channel"/>
    <property type="match status" value="1"/>
</dbReference>
<dbReference type="CDD" id="cd01031">
    <property type="entry name" value="EriC"/>
    <property type="match status" value="1"/>
</dbReference>